<dbReference type="Proteomes" id="UP000091820">
    <property type="component" value="Unassembled WGS sequence"/>
</dbReference>
<keyword evidence="1" id="KW-0472">Membrane</keyword>
<evidence type="ECO:0000256" key="1">
    <source>
        <dbReference type="SAM" id="Phobius"/>
    </source>
</evidence>
<evidence type="ECO:0000313" key="3">
    <source>
        <dbReference type="Proteomes" id="UP000091820"/>
    </source>
</evidence>
<dbReference type="AlphaFoldDB" id="A0A1A9WUX2"/>
<keyword evidence="1" id="KW-1133">Transmembrane helix</keyword>
<feature type="transmembrane region" description="Helical" evidence="1">
    <location>
        <begin position="12"/>
        <end position="33"/>
    </location>
</feature>
<dbReference type="EnsemblMetazoa" id="GBRI033371-RA">
    <property type="protein sequence ID" value="GBRI033371-PA"/>
    <property type="gene ID" value="GBRI033371"/>
</dbReference>
<proteinExistence type="predicted"/>
<dbReference type="VEuPathDB" id="VectorBase:GBRI033371"/>
<reference evidence="2" key="2">
    <citation type="submission" date="2020-05" db="UniProtKB">
        <authorList>
            <consortium name="EnsemblMetazoa"/>
        </authorList>
    </citation>
    <scope>IDENTIFICATION</scope>
    <source>
        <strain evidence="2">IAEA</strain>
    </source>
</reference>
<protein>
    <submittedName>
        <fullName evidence="2">Uncharacterized protein</fullName>
    </submittedName>
</protein>
<feature type="transmembrane region" description="Helical" evidence="1">
    <location>
        <begin position="45"/>
        <end position="70"/>
    </location>
</feature>
<evidence type="ECO:0000313" key="2">
    <source>
        <dbReference type="EnsemblMetazoa" id="GBRI033371-PA"/>
    </source>
</evidence>
<sequence>MSKLGLFPKLAILYTTLYCAIFYTVYYTVHYNVYYTEYYTVYYTVWYALSLAWLASELLACPDSVAYLLAQLANRTLHSLCAVLITQFSSEFVLENYRKYTPNCSVTNETR</sequence>
<organism evidence="2 3">
    <name type="scientific">Glossina brevipalpis</name>
    <dbReference type="NCBI Taxonomy" id="37001"/>
    <lineage>
        <taxon>Eukaryota</taxon>
        <taxon>Metazoa</taxon>
        <taxon>Ecdysozoa</taxon>
        <taxon>Arthropoda</taxon>
        <taxon>Hexapoda</taxon>
        <taxon>Insecta</taxon>
        <taxon>Pterygota</taxon>
        <taxon>Neoptera</taxon>
        <taxon>Endopterygota</taxon>
        <taxon>Diptera</taxon>
        <taxon>Brachycera</taxon>
        <taxon>Muscomorpha</taxon>
        <taxon>Hippoboscoidea</taxon>
        <taxon>Glossinidae</taxon>
        <taxon>Glossina</taxon>
    </lineage>
</organism>
<accession>A0A1A9WUX2</accession>
<name>A0A1A9WUX2_9MUSC</name>
<keyword evidence="1" id="KW-0812">Transmembrane</keyword>
<keyword evidence="3" id="KW-1185">Reference proteome</keyword>
<reference evidence="3" key="1">
    <citation type="submission" date="2014-03" db="EMBL/GenBank/DDBJ databases">
        <authorList>
            <person name="Aksoy S."/>
            <person name="Warren W."/>
            <person name="Wilson R.K."/>
        </authorList>
    </citation>
    <scope>NUCLEOTIDE SEQUENCE [LARGE SCALE GENOMIC DNA]</scope>
    <source>
        <strain evidence="3">IAEA</strain>
    </source>
</reference>